<feature type="non-terminal residue" evidence="2">
    <location>
        <position position="1"/>
    </location>
</feature>
<evidence type="ECO:0000313" key="2">
    <source>
        <dbReference type="EMBL" id="VDB83562.1"/>
    </source>
</evidence>
<protein>
    <submittedName>
        <fullName evidence="2">Bgt-20126</fullName>
    </submittedName>
</protein>
<accession>A0A9X9QBL2</accession>
<keyword evidence="3" id="KW-1185">Reference proteome</keyword>
<dbReference type="EMBL" id="LR026988">
    <property type="protein sequence ID" value="VDB83562.1"/>
    <property type="molecule type" value="Genomic_DNA"/>
</dbReference>
<dbReference type="Pfam" id="PF17667">
    <property type="entry name" value="Pkinase_fungal"/>
    <property type="match status" value="1"/>
</dbReference>
<dbReference type="Proteomes" id="UP000324639">
    <property type="component" value="Chromosome Bgt_-05"/>
</dbReference>
<feature type="non-terminal residue" evidence="2">
    <location>
        <position position="770"/>
    </location>
</feature>
<dbReference type="PANTHER" id="PTHR38248">
    <property type="entry name" value="FUNK1 6"/>
    <property type="match status" value="1"/>
</dbReference>
<feature type="domain" description="Fungal-type protein kinase" evidence="1">
    <location>
        <begin position="290"/>
        <end position="657"/>
    </location>
</feature>
<dbReference type="PANTHER" id="PTHR38248:SF2">
    <property type="entry name" value="FUNK1 11"/>
    <property type="match status" value="1"/>
</dbReference>
<gene>
    <name evidence="2" type="ORF">BGT96224V316_LOCUS2757</name>
</gene>
<sequence>DMSDHARVLELLAEKPMRPILELLAEKPMRTLLEEFQANRIKRGSLRIALRIFIWNLDTFWGYLLREKEWLSKISLPIALDFTLTDRADYSIYNHLICAIEKGCDDIFILQTFTNLAGTLSCYLFPSLPFLRIPSSPMNSSNSVLRNVPEECSHLPATPTEYFEKELGHQSFTCILKFWDRFFEGKDWSDQTKRIWEGYKNYKNDSNPNKFRFNLAEQGVWDWLASFNNLFLSQFTESPWPLSEHFPTLNRNENDIQLRGKICLLGMIKRWENYKYQGQLDFHIRRASRPGESNDWEDVRVVAGFSSKPAKDRRKVKFIEMAAYVSEIFTRQPLRRFVHGFCLFDKEIEFWLIDRTGAFSSGLISIEDDERALVRAISSYLLMSDEELGLDTTIRQVDERSMITIANGESGETREIEIDPKPLTHPRKLLSNGTTCYRSLDDKLLVKYSWRKICGKGEIDLLKEALPIKGVINLVASDTIHRFTDNWENLLSLRPKRWYLAEERQFFEYSDEESYKTSEFSDYELNRVVLSPYGRPLKSCTSVLQFLTVIRDAIMGHQRLYYEKRITHGDISQGNIIIVTPSEEDRSRGMLIDLDNSISWYDEYLSKKLRRFAGTIKYMALEVLLCNAGHISSLSADYQHYHKFDLESFFYVFLIGCVEYGRDSDQPMHNLASWDTDNIHRNVENKINDMQWKFEDLINIKFSSSFVDVKDLAIELHKIFFGISGDNFRHAAHENSMYNKMISAFNRTIGQIEAGKIPNRTWTDKKTAGA</sequence>
<dbReference type="AlphaFoldDB" id="A0A9X9QBL2"/>
<evidence type="ECO:0000259" key="1">
    <source>
        <dbReference type="Pfam" id="PF17667"/>
    </source>
</evidence>
<proteinExistence type="predicted"/>
<dbReference type="InterPro" id="IPR011009">
    <property type="entry name" value="Kinase-like_dom_sf"/>
</dbReference>
<dbReference type="InterPro" id="IPR040976">
    <property type="entry name" value="Pkinase_fungal"/>
</dbReference>
<organism evidence="2 3">
    <name type="scientific">Blumeria graminis f. sp. tritici</name>
    <dbReference type="NCBI Taxonomy" id="62690"/>
    <lineage>
        <taxon>Eukaryota</taxon>
        <taxon>Fungi</taxon>
        <taxon>Dikarya</taxon>
        <taxon>Ascomycota</taxon>
        <taxon>Pezizomycotina</taxon>
        <taxon>Leotiomycetes</taxon>
        <taxon>Erysiphales</taxon>
        <taxon>Erysiphaceae</taxon>
        <taxon>Blumeria</taxon>
    </lineage>
</organism>
<reference evidence="2 3" key="1">
    <citation type="submission" date="2018-08" db="EMBL/GenBank/DDBJ databases">
        <authorList>
            <person name="Muller C M."/>
        </authorList>
    </citation>
    <scope>NUCLEOTIDE SEQUENCE [LARGE SCALE GENOMIC DNA]</scope>
</reference>
<evidence type="ECO:0000313" key="3">
    <source>
        <dbReference type="Proteomes" id="UP000324639"/>
    </source>
</evidence>
<dbReference type="Gene3D" id="1.10.510.10">
    <property type="entry name" value="Transferase(Phosphotransferase) domain 1"/>
    <property type="match status" value="1"/>
</dbReference>
<name>A0A9X9QBL2_BLUGR</name>
<dbReference type="SUPFAM" id="SSF56112">
    <property type="entry name" value="Protein kinase-like (PK-like)"/>
    <property type="match status" value="1"/>
</dbReference>